<dbReference type="GO" id="GO:0035348">
    <property type="term" value="P:acetyl-CoA transmembrane transport"/>
    <property type="evidence" value="ECO:0007669"/>
    <property type="project" value="InterPro"/>
</dbReference>
<dbReference type="NCBIfam" id="TIGR00901">
    <property type="entry name" value="2A0125"/>
    <property type="match status" value="1"/>
</dbReference>
<feature type="transmembrane region" description="Helical" evidence="6">
    <location>
        <begin position="446"/>
        <end position="467"/>
    </location>
</feature>
<dbReference type="InterPro" id="IPR024371">
    <property type="entry name" value="AcetylCoA_trans_1-like"/>
</dbReference>
<evidence type="ECO:0000256" key="6">
    <source>
        <dbReference type="SAM" id="Phobius"/>
    </source>
</evidence>
<feature type="transmembrane region" description="Helical" evidence="6">
    <location>
        <begin position="12"/>
        <end position="36"/>
    </location>
</feature>
<dbReference type="PANTHER" id="PTHR12778">
    <property type="entry name" value="SOLUTE CARRIER FAMILY 33 ACETYL-COA TRANSPORTER -RELATED"/>
    <property type="match status" value="1"/>
</dbReference>
<evidence type="ECO:0000256" key="3">
    <source>
        <dbReference type="ARBA" id="ARBA00022692"/>
    </source>
</evidence>
<keyword evidence="9" id="KW-1185">Reference proteome</keyword>
<feature type="transmembrane region" description="Helical" evidence="6">
    <location>
        <begin position="386"/>
        <end position="405"/>
    </location>
</feature>
<dbReference type="GO" id="GO:0016020">
    <property type="term" value="C:membrane"/>
    <property type="evidence" value="ECO:0007669"/>
    <property type="project" value="UniProtKB-SubCell"/>
</dbReference>
<comment type="subcellular location">
    <subcellularLocation>
        <location evidence="1">Membrane</location>
        <topology evidence="1">Multi-pass membrane protein</topology>
    </subcellularLocation>
</comment>
<evidence type="ECO:0000313" key="9">
    <source>
        <dbReference type="Proteomes" id="UP000605253"/>
    </source>
</evidence>
<protein>
    <submittedName>
        <fullName evidence="8">MFS transporter</fullName>
    </submittedName>
</protein>
<feature type="transmembrane region" description="Helical" evidence="6">
    <location>
        <begin position="357"/>
        <end position="379"/>
    </location>
</feature>
<evidence type="ECO:0000259" key="7">
    <source>
        <dbReference type="PROSITE" id="PS50850"/>
    </source>
</evidence>
<name>A0A917CTI8_9GAMM</name>
<dbReference type="AlphaFoldDB" id="A0A917CTI8"/>
<keyword evidence="5 6" id="KW-0472">Membrane</keyword>
<feature type="transmembrane region" description="Helical" evidence="6">
    <location>
        <begin position="265"/>
        <end position="289"/>
    </location>
</feature>
<keyword evidence="2" id="KW-0813">Transport</keyword>
<organism evidence="8 9">
    <name type="scientific">Marinicella pacifica</name>
    <dbReference type="NCBI Taxonomy" id="1171543"/>
    <lineage>
        <taxon>Bacteria</taxon>
        <taxon>Pseudomonadati</taxon>
        <taxon>Pseudomonadota</taxon>
        <taxon>Gammaproteobacteria</taxon>
        <taxon>Lysobacterales</taxon>
        <taxon>Marinicellaceae</taxon>
        <taxon>Marinicella</taxon>
    </lineage>
</organism>
<evidence type="ECO:0000256" key="4">
    <source>
        <dbReference type="ARBA" id="ARBA00022989"/>
    </source>
</evidence>
<sequence>MPTVLRYLLKPKFLHMTLLGFVAGVPLYLIFSSLSLWLDQVGIAKSEITYFSWAALGYSFKFLWSPLVDRLPMPVLSRLLGQRRGWLLAVQLLIMTAIVWMAMTDPSAGDGALIRMAMATVLLGFSSATQDILIDAWRIEASTEKDIAMLSSVYIVGYRLGMITSGAGALFIAGYLGTAVGDYQYQAWQISYLVMACTMLVGIVTTLMIQEPPTKQDLLYNTRDYLGVLLVFVVAVLAFVFIYISSADLMLWFSMQLSHVISNQILIDTLTVAIKLIMSLLGAVLVATGVSYSRLINQTMLVSVYVQPVADLFKRHRNHLILLVGIIALYRVSDIVMGVSANLFYQHMGFSLDEIAAIVKTFGLVMTLTGGLLGGVLVVKYGILRIMLLGAILSALTNLLFMVMAGMGKSLWFLGVMISADNLSAGLAMAAFVGFLSLLVNRRFTAVQYAMFSSVMTLFPKILGGYSGGMVEALGFGSFFMLTALLGVPVILMLLYALKVKAFDFGENDKSPQ</sequence>
<dbReference type="InterPro" id="IPR020846">
    <property type="entry name" value="MFS_dom"/>
</dbReference>
<reference evidence="8" key="1">
    <citation type="journal article" date="2014" name="Int. J. Syst. Evol. Microbiol.">
        <title>Complete genome sequence of Corynebacterium casei LMG S-19264T (=DSM 44701T), isolated from a smear-ripened cheese.</title>
        <authorList>
            <consortium name="US DOE Joint Genome Institute (JGI-PGF)"/>
            <person name="Walter F."/>
            <person name="Albersmeier A."/>
            <person name="Kalinowski J."/>
            <person name="Ruckert C."/>
        </authorList>
    </citation>
    <scope>NUCLEOTIDE SEQUENCE</scope>
    <source>
        <strain evidence="8">CGMCC 1.12181</strain>
    </source>
</reference>
<accession>A0A917CTI8</accession>
<gene>
    <name evidence="8" type="ORF">GCM10011365_18450</name>
</gene>
<dbReference type="RefSeq" id="WP_188365446.1">
    <property type="nucleotide sequence ID" value="NZ_BAABJF010000003.1"/>
</dbReference>
<dbReference type="PROSITE" id="PS50850">
    <property type="entry name" value="MFS"/>
    <property type="match status" value="1"/>
</dbReference>
<evidence type="ECO:0000313" key="8">
    <source>
        <dbReference type="EMBL" id="GGF97337.1"/>
    </source>
</evidence>
<feature type="transmembrane region" description="Helical" evidence="6">
    <location>
        <begin position="190"/>
        <end position="209"/>
    </location>
</feature>
<feature type="transmembrane region" description="Helical" evidence="6">
    <location>
        <begin position="156"/>
        <end position="178"/>
    </location>
</feature>
<evidence type="ECO:0000256" key="5">
    <source>
        <dbReference type="ARBA" id="ARBA00023136"/>
    </source>
</evidence>
<feature type="transmembrane region" description="Helical" evidence="6">
    <location>
        <begin position="85"/>
        <end position="103"/>
    </location>
</feature>
<reference evidence="8" key="2">
    <citation type="submission" date="2020-09" db="EMBL/GenBank/DDBJ databases">
        <authorList>
            <person name="Sun Q."/>
            <person name="Zhou Y."/>
        </authorList>
    </citation>
    <scope>NUCLEOTIDE SEQUENCE</scope>
    <source>
        <strain evidence="8">CGMCC 1.12181</strain>
    </source>
</reference>
<dbReference type="Proteomes" id="UP000605253">
    <property type="component" value="Unassembled WGS sequence"/>
</dbReference>
<dbReference type="InterPro" id="IPR004752">
    <property type="entry name" value="AmpG_permease/AT-1"/>
</dbReference>
<feature type="transmembrane region" description="Helical" evidence="6">
    <location>
        <begin position="473"/>
        <end position="498"/>
    </location>
</feature>
<dbReference type="InterPro" id="IPR036259">
    <property type="entry name" value="MFS_trans_sf"/>
</dbReference>
<proteinExistence type="predicted"/>
<keyword evidence="4 6" id="KW-1133">Transmembrane helix</keyword>
<feature type="transmembrane region" description="Helical" evidence="6">
    <location>
        <begin position="411"/>
        <end position="439"/>
    </location>
</feature>
<dbReference type="EMBL" id="BMEO01000007">
    <property type="protein sequence ID" value="GGF97337.1"/>
    <property type="molecule type" value="Genomic_DNA"/>
</dbReference>
<evidence type="ECO:0000256" key="1">
    <source>
        <dbReference type="ARBA" id="ARBA00004141"/>
    </source>
</evidence>
<dbReference type="Gene3D" id="1.20.1250.20">
    <property type="entry name" value="MFS general substrate transporter like domains"/>
    <property type="match status" value="2"/>
</dbReference>
<dbReference type="PANTHER" id="PTHR12778:SF10">
    <property type="entry name" value="MAJOR FACILITATOR SUPERFAMILY DOMAIN-CONTAINING PROTEIN 3"/>
    <property type="match status" value="1"/>
</dbReference>
<keyword evidence="3 6" id="KW-0812">Transmembrane</keyword>
<dbReference type="GO" id="GO:0008521">
    <property type="term" value="F:acetyl-CoA transmembrane transporter activity"/>
    <property type="evidence" value="ECO:0007669"/>
    <property type="project" value="InterPro"/>
</dbReference>
<feature type="transmembrane region" description="Helical" evidence="6">
    <location>
        <begin position="229"/>
        <end position="253"/>
    </location>
</feature>
<feature type="transmembrane region" description="Helical" evidence="6">
    <location>
        <begin position="320"/>
        <end position="345"/>
    </location>
</feature>
<dbReference type="Pfam" id="PF13000">
    <property type="entry name" value="Acatn"/>
    <property type="match status" value="1"/>
</dbReference>
<feature type="domain" description="Major facilitator superfamily (MFS) profile" evidence="7">
    <location>
        <begin position="12"/>
        <end position="501"/>
    </location>
</feature>
<dbReference type="SUPFAM" id="SSF103473">
    <property type="entry name" value="MFS general substrate transporter"/>
    <property type="match status" value="1"/>
</dbReference>
<evidence type="ECO:0000256" key="2">
    <source>
        <dbReference type="ARBA" id="ARBA00022448"/>
    </source>
</evidence>
<comment type="caution">
    <text evidence="8">The sequence shown here is derived from an EMBL/GenBank/DDBJ whole genome shotgun (WGS) entry which is preliminary data.</text>
</comment>